<proteinExistence type="predicted"/>
<dbReference type="Proteomes" id="UP000515512">
    <property type="component" value="Chromosome"/>
</dbReference>
<keyword evidence="3" id="KW-1185">Reference proteome</keyword>
<feature type="region of interest" description="Disordered" evidence="1">
    <location>
        <begin position="117"/>
        <end position="139"/>
    </location>
</feature>
<evidence type="ECO:0000313" key="3">
    <source>
        <dbReference type="Proteomes" id="UP000515512"/>
    </source>
</evidence>
<evidence type="ECO:0000256" key="1">
    <source>
        <dbReference type="SAM" id="MobiDB-lite"/>
    </source>
</evidence>
<dbReference type="InterPro" id="IPR022291">
    <property type="entry name" value="Bacteriocin_synth_cyclodeHase"/>
</dbReference>
<dbReference type="NCBIfam" id="TIGR03882">
    <property type="entry name" value="cyclo_dehyd_2"/>
    <property type="match status" value="1"/>
</dbReference>
<reference evidence="2 3" key="1">
    <citation type="submission" date="2020-07" db="EMBL/GenBank/DDBJ databases">
        <authorList>
            <person name="Zhuang K."/>
            <person name="Ran Y."/>
        </authorList>
    </citation>
    <scope>NUCLEOTIDE SEQUENCE [LARGE SCALE GENOMIC DNA]</scope>
    <source>
        <strain evidence="2 3">WCH-YHL-001</strain>
    </source>
</reference>
<organism evidence="2 3">
    <name type="scientific">Nocardia huaxiensis</name>
    <dbReference type="NCBI Taxonomy" id="2755382"/>
    <lineage>
        <taxon>Bacteria</taxon>
        <taxon>Bacillati</taxon>
        <taxon>Actinomycetota</taxon>
        <taxon>Actinomycetes</taxon>
        <taxon>Mycobacteriales</taxon>
        <taxon>Nocardiaceae</taxon>
        <taxon>Nocardia</taxon>
    </lineage>
</organism>
<dbReference type="Gene3D" id="3.40.50.720">
    <property type="entry name" value="NAD(P)-binding Rossmann-like Domain"/>
    <property type="match status" value="1"/>
</dbReference>
<gene>
    <name evidence="2" type="ORF">H0264_12910</name>
</gene>
<dbReference type="EMBL" id="CP059399">
    <property type="protein sequence ID" value="QLY34346.1"/>
    <property type="molecule type" value="Genomic_DNA"/>
</dbReference>
<protein>
    <submittedName>
        <fullName evidence="2">TOMM leader peptide-binding protein</fullName>
    </submittedName>
</protein>
<dbReference type="AlphaFoldDB" id="A0A7D6Z6K9"/>
<name>A0A7D6Z6K9_9NOCA</name>
<sequence length="286" mass="30957">MLHPKLAVLIRRDGRVQLGWHSERAVIVRLPGPPDAVPKLLRLFDGTTELSQILCSASTLGFDAATTRALLEELAAAELLLPERPRGRLRTVRIHGRGPLSDVLLEGVRRIGLRAARTGEAEPARSARPDTARAARPDPARPDLVVLADALVPDPACAADLMRRRIPHLQVRIRDGHGVIGPLVLPGETSCLRCADLHRCDREPEWPRLAAQLLGRTGYASPAGVAAAAALALNELETVAHGNPSHPPATLNATLELNLDSHRLDRRRWIAHPQCDCGVMSGRVAL</sequence>
<dbReference type="KEGG" id="nhu:H0264_12910"/>
<accession>A0A7D6Z6K9</accession>
<evidence type="ECO:0000313" key="2">
    <source>
        <dbReference type="EMBL" id="QLY34346.1"/>
    </source>
</evidence>